<dbReference type="Proteomes" id="UP001241758">
    <property type="component" value="Unassembled WGS sequence"/>
</dbReference>
<keyword evidence="2" id="KW-1185">Reference proteome</keyword>
<comment type="caution">
    <text evidence="1">The sequence shown here is derived from an EMBL/GenBank/DDBJ whole genome shotgun (WGS) entry which is preliminary data.</text>
</comment>
<evidence type="ECO:0000313" key="1">
    <source>
        <dbReference type="EMBL" id="MDI6105836.1"/>
    </source>
</evidence>
<protein>
    <submittedName>
        <fullName evidence="1">Uncharacterized protein</fullName>
    </submittedName>
</protein>
<evidence type="ECO:0000313" key="2">
    <source>
        <dbReference type="Proteomes" id="UP001241758"/>
    </source>
</evidence>
<sequence>MTTRNVMQLERQGRPAVCAAVKRDHPEEAEGMAYSDIDNDTAWHELLNEKYRAERKLALLVAQVERDHDENHAGNLRWCPVEACRTVADQLKR</sequence>
<proteinExistence type="predicted"/>
<accession>A0ABT6X1E0</accession>
<dbReference type="EMBL" id="JASCTH010000057">
    <property type="protein sequence ID" value="MDI6105836.1"/>
    <property type="molecule type" value="Genomic_DNA"/>
</dbReference>
<name>A0ABT6X1E0_9ACTN</name>
<reference evidence="1 2" key="1">
    <citation type="submission" date="2023-05" db="EMBL/GenBank/DDBJ databases">
        <title>Actinoplanes sp. NEAU-A12 genome sequencing.</title>
        <authorList>
            <person name="Wang Z.-S."/>
        </authorList>
    </citation>
    <scope>NUCLEOTIDE SEQUENCE [LARGE SCALE GENOMIC DNA]</scope>
    <source>
        <strain evidence="1 2">NEAU-A12</strain>
    </source>
</reference>
<organism evidence="1 2">
    <name type="scientific">Actinoplanes sandaracinus</name>
    <dbReference type="NCBI Taxonomy" id="3045177"/>
    <lineage>
        <taxon>Bacteria</taxon>
        <taxon>Bacillati</taxon>
        <taxon>Actinomycetota</taxon>
        <taxon>Actinomycetes</taxon>
        <taxon>Micromonosporales</taxon>
        <taxon>Micromonosporaceae</taxon>
        <taxon>Actinoplanes</taxon>
    </lineage>
</organism>
<gene>
    <name evidence="1" type="ORF">QLQ12_45415</name>
</gene>
<dbReference type="RefSeq" id="WP_282767300.1">
    <property type="nucleotide sequence ID" value="NZ_JASCTH010000057.1"/>
</dbReference>